<feature type="region of interest" description="Disordered" evidence="1">
    <location>
        <begin position="315"/>
        <end position="338"/>
    </location>
</feature>
<keyword evidence="3" id="KW-1185">Reference proteome</keyword>
<protein>
    <submittedName>
        <fullName evidence="2">Nitroreductase</fullName>
    </submittedName>
</protein>
<organism evidence="2 3">
    <name type="scientific">Micromonospora humida</name>
    <dbReference type="NCBI Taxonomy" id="2809018"/>
    <lineage>
        <taxon>Bacteria</taxon>
        <taxon>Bacillati</taxon>
        <taxon>Actinomycetota</taxon>
        <taxon>Actinomycetes</taxon>
        <taxon>Micromonosporales</taxon>
        <taxon>Micromonosporaceae</taxon>
        <taxon>Micromonospora</taxon>
    </lineage>
</organism>
<evidence type="ECO:0000313" key="2">
    <source>
        <dbReference type="EMBL" id="MBM7078626.1"/>
    </source>
</evidence>
<reference evidence="2 3" key="1">
    <citation type="submission" date="2021-02" db="EMBL/GenBank/DDBJ databases">
        <authorList>
            <person name="Ra J.-S."/>
        </authorList>
    </citation>
    <scope>NUCLEOTIDE SEQUENCE [LARGE SCALE GENOMIC DNA]</scope>
    <source>
        <strain evidence="2 3">MMS20-R1-14</strain>
    </source>
</reference>
<dbReference type="PANTHER" id="PTHR23026">
    <property type="entry name" value="NADPH NITROREDUCTASE"/>
    <property type="match status" value="1"/>
</dbReference>
<sequence length="338" mass="35751">MTSPSTRPGPVPTVRELTAAAELSRYAPSVFNTQPWRWRVARGRLALHADPTRQLASTDPDGRLLTLSSGAVLHHARVALAAAGWRVEVDRLPDPADPGLLARLRATGPGGLDVAAARLTEAIPRRRTDRRAFGDRPVPDEVLTGLRAAVEAEGAHLHVVRTDQMPMLAVSTGRAADAELADPGYRGELHRWTHRSVGSGDGVPTSTAVRPAPRRVPLRDYAPGDAAGLAAGADFDRGAAYVILFGDRDDPAGWLRGGEALSALLLTATAAGLSTAPISDTIELAWPRRMMRELLADVGEPYLVVRVGWGPPAAELPAAPRRPAAEVIEVDGDGDGDG</sequence>
<dbReference type="NCBIfam" id="NF047509">
    <property type="entry name" value="Rv3131_FMN_oxido"/>
    <property type="match status" value="1"/>
</dbReference>
<evidence type="ECO:0000313" key="3">
    <source>
        <dbReference type="Proteomes" id="UP001518872"/>
    </source>
</evidence>
<gene>
    <name evidence="2" type="ORF">JQX11_20100</name>
</gene>
<evidence type="ECO:0000256" key="1">
    <source>
        <dbReference type="SAM" id="MobiDB-lite"/>
    </source>
</evidence>
<dbReference type="InterPro" id="IPR000415">
    <property type="entry name" value="Nitroreductase-like"/>
</dbReference>
<dbReference type="InterPro" id="IPR050627">
    <property type="entry name" value="Nitroreductase/BluB"/>
</dbReference>
<feature type="compositionally biased region" description="Low complexity" evidence="1">
    <location>
        <begin position="315"/>
        <end position="326"/>
    </location>
</feature>
<accession>A0ABS2IXF7</accession>
<feature type="compositionally biased region" description="Acidic residues" evidence="1">
    <location>
        <begin position="328"/>
        <end position="338"/>
    </location>
</feature>
<dbReference type="Proteomes" id="UP001518872">
    <property type="component" value="Unassembled WGS sequence"/>
</dbReference>
<dbReference type="Gene3D" id="3.40.109.10">
    <property type="entry name" value="NADH Oxidase"/>
    <property type="match status" value="1"/>
</dbReference>
<comment type="caution">
    <text evidence="2">The sequence shown here is derived from an EMBL/GenBank/DDBJ whole genome shotgun (WGS) entry which is preliminary data.</text>
</comment>
<dbReference type="RefSeq" id="WP_204926508.1">
    <property type="nucleotide sequence ID" value="NZ_JAFEUC010000010.1"/>
</dbReference>
<name>A0ABS2IXF7_9ACTN</name>
<dbReference type="PANTHER" id="PTHR23026:SF123">
    <property type="entry name" value="NAD(P)H NITROREDUCTASE RV3131-RELATED"/>
    <property type="match status" value="1"/>
</dbReference>
<dbReference type="SUPFAM" id="SSF55469">
    <property type="entry name" value="FMN-dependent nitroreductase-like"/>
    <property type="match status" value="2"/>
</dbReference>
<proteinExistence type="predicted"/>
<dbReference type="EMBL" id="JAFEUC010000010">
    <property type="protein sequence ID" value="MBM7078626.1"/>
    <property type="molecule type" value="Genomic_DNA"/>
</dbReference>